<feature type="chain" id="PRO_5003440152" evidence="2">
    <location>
        <begin position="36"/>
        <end position="152"/>
    </location>
</feature>
<feature type="compositionally biased region" description="Low complexity" evidence="1">
    <location>
        <begin position="138"/>
        <end position="152"/>
    </location>
</feature>
<evidence type="ECO:0000313" key="4">
    <source>
        <dbReference type="Proteomes" id="UP000008177"/>
    </source>
</evidence>
<dbReference type="InParanoid" id="G2Y1S4"/>
<feature type="compositionally biased region" description="Polar residues" evidence="1">
    <location>
        <begin position="117"/>
        <end position="131"/>
    </location>
</feature>
<dbReference type="EMBL" id="FQ790282">
    <property type="protein sequence ID" value="CCD46614.1"/>
    <property type="molecule type" value="Genomic_DNA"/>
</dbReference>
<sequence length="152" mass="17408">MNTSGCSRHFHCSLIHVHLTTCLLIALQYLQLAIMDDHNGISYDEYDNTQNNYTYFPPGYIPPNNPPSQDSYSDPQSQQPSQPRFLEFPQQQPLEEGQESPGQRNCLTSEMRHQPQAFIQQQLPLPSQYLMTQPPSRPQSYSSPPIQSSQLQ</sequence>
<feature type="signal peptide" evidence="2">
    <location>
        <begin position="1"/>
        <end position="35"/>
    </location>
</feature>
<protein>
    <submittedName>
        <fullName evidence="3">Uncharacterized protein</fullName>
    </submittedName>
</protein>
<feature type="region of interest" description="Disordered" evidence="1">
    <location>
        <begin position="52"/>
        <end position="152"/>
    </location>
</feature>
<reference evidence="4" key="1">
    <citation type="journal article" date="2011" name="PLoS Genet.">
        <title>Genomic analysis of the necrotrophic fungal pathogens Sclerotinia sclerotiorum and Botrytis cinerea.</title>
        <authorList>
            <person name="Amselem J."/>
            <person name="Cuomo C.A."/>
            <person name="van Kan J.A."/>
            <person name="Viaud M."/>
            <person name="Benito E.P."/>
            <person name="Couloux A."/>
            <person name="Coutinho P.M."/>
            <person name="de Vries R.P."/>
            <person name="Dyer P.S."/>
            <person name="Fillinger S."/>
            <person name="Fournier E."/>
            <person name="Gout L."/>
            <person name="Hahn M."/>
            <person name="Kohn L."/>
            <person name="Lapalu N."/>
            <person name="Plummer K.M."/>
            <person name="Pradier J.M."/>
            <person name="Quevillon E."/>
            <person name="Sharon A."/>
            <person name="Simon A."/>
            <person name="ten Have A."/>
            <person name="Tudzynski B."/>
            <person name="Tudzynski P."/>
            <person name="Wincker P."/>
            <person name="Andrew M."/>
            <person name="Anthouard V."/>
            <person name="Beever R.E."/>
            <person name="Beffa R."/>
            <person name="Benoit I."/>
            <person name="Bouzid O."/>
            <person name="Brault B."/>
            <person name="Chen Z."/>
            <person name="Choquer M."/>
            <person name="Collemare J."/>
            <person name="Cotton P."/>
            <person name="Danchin E.G."/>
            <person name="Da Silva C."/>
            <person name="Gautier A."/>
            <person name="Giraud C."/>
            <person name="Giraud T."/>
            <person name="Gonzalez C."/>
            <person name="Grossetete S."/>
            <person name="Guldener U."/>
            <person name="Henrissat B."/>
            <person name="Howlett B.J."/>
            <person name="Kodira C."/>
            <person name="Kretschmer M."/>
            <person name="Lappartient A."/>
            <person name="Leroch M."/>
            <person name="Levis C."/>
            <person name="Mauceli E."/>
            <person name="Neuveglise C."/>
            <person name="Oeser B."/>
            <person name="Pearson M."/>
            <person name="Poulain J."/>
            <person name="Poussereau N."/>
            <person name="Quesneville H."/>
            <person name="Rascle C."/>
            <person name="Schumacher J."/>
            <person name="Segurens B."/>
            <person name="Sexton A."/>
            <person name="Silva E."/>
            <person name="Sirven C."/>
            <person name="Soanes D.M."/>
            <person name="Talbot N.J."/>
            <person name="Templeton M."/>
            <person name="Yandava C."/>
            <person name="Yarden O."/>
            <person name="Zeng Q."/>
            <person name="Rollins J.A."/>
            <person name="Lebrun M.H."/>
            <person name="Dickman M."/>
        </authorList>
    </citation>
    <scope>NUCLEOTIDE SEQUENCE [LARGE SCALE GENOMIC DNA]</scope>
    <source>
        <strain evidence="4">T4</strain>
    </source>
</reference>
<gene>
    <name evidence="3" type="ORF">BofuT4_P042250.1</name>
</gene>
<dbReference type="HOGENOM" id="CLU_144905_0_0_1"/>
<keyword evidence="2" id="KW-0732">Signal</keyword>
<accession>G2Y1S4</accession>
<dbReference type="AlphaFoldDB" id="G2Y1S4"/>
<name>G2Y1S4_BOTF4</name>
<evidence type="ECO:0000256" key="1">
    <source>
        <dbReference type="SAM" id="MobiDB-lite"/>
    </source>
</evidence>
<organism evidence="3 4">
    <name type="scientific">Botryotinia fuckeliana (strain T4)</name>
    <name type="common">Noble rot fungus</name>
    <name type="synonym">Botrytis cinerea</name>
    <dbReference type="NCBI Taxonomy" id="999810"/>
    <lineage>
        <taxon>Eukaryota</taxon>
        <taxon>Fungi</taxon>
        <taxon>Dikarya</taxon>
        <taxon>Ascomycota</taxon>
        <taxon>Pezizomycotina</taxon>
        <taxon>Leotiomycetes</taxon>
        <taxon>Helotiales</taxon>
        <taxon>Sclerotiniaceae</taxon>
        <taxon>Botrytis</taxon>
    </lineage>
</organism>
<feature type="compositionally biased region" description="Low complexity" evidence="1">
    <location>
        <begin position="67"/>
        <end position="83"/>
    </location>
</feature>
<evidence type="ECO:0000256" key="2">
    <source>
        <dbReference type="SAM" id="SignalP"/>
    </source>
</evidence>
<dbReference type="Proteomes" id="UP000008177">
    <property type="component" value="Unplaced contigs"/>
</dbReference>
<proteinExistence type="predicted"/>
<evidence type="ECO:0000313" key="3">
    <source>
        <dbReference type="EMBL" id="CCD46614.1"/>
    </source>
</evidence>